<evidence type="ECO:0000313" key="1">
    <source>
        <dbReference type="EMBL" id="KIK25633.1"/>
    </source>
</evidence>
<dbReference type="AlphaFoldDB" id="A0A0D0A0M6"/>
<accession>A0A0D0A0M6</accession>
<gene>
    <name evidence="1" type="ORF">PISMIDRAFT_676912</name>
</gene>
<dbReference type="EMBL" id="KN833706">
    <property type="protein sequence ID" value="KIK25633.1"/>
    <property type="molecule type" value="Genomic_DNA"/>
</dbReference>
<protein>
    <submittedName>
        <fullName evidence="1">Uncharacterized protein</fullName>
    </submittedName>
</protein>
<reference evidence="2" key="2">
    <citation type="submission" date="2015-01" db="EMBL/GenBank/DDBJ databases">
        <title>Evolutionary Origins and Diversification of the Mycorrhizal Mutualists.</title>
        <authorList>
            <consortium name="DOE Joint Genome Institute"/>
            <consortium name="Mycorrhizal Genomics Consortium"/>
            <person name="Kohler A."/>
            <person name="Kuo A."/>
            <person name="Nagy L.G."/>
            <person name="Floudas D."/>
            <person name="Copeland A."/>
            <person name="Barry K.W."/>
            <person name="Cichocki N."/>
            <person name="Veneault-Fourrey C."/>
            <person name="LaButti K."/>
            <person name="Lindquist E.A."/>
            <person name="Lipzen A."/>
            <person name="Lundell T."/>
            <person name="Morin E."/>
            <person name="Murat C."/>
            <person name="Riley R."/>
            <person name="Ohm R."/>
            <person name="Sun H."/>
            <person name="Tunlid A."/>
            <person name="Henrissat B."/>
            <person name="Grigoriev I.V."/>
            <person name="Hibbett D.S."/>
            <person name="Martin F."/>
        </authorList>
    </citation>
    <scope>NUCLEOTIDE SEQUENCE [LARGE SCALE GENOMIC DNA]</scope>
    <source>
        <strain evidence="2">441</strain>
    </source>
</reference>
<dbReference type="HOGENOM" id="CLU_2961725_0_0_1"/>
<dbReference type="Proteomes" id="UP000054018">
    <property type="component" value="Unassembled WGS sequence"/>
</dbReference>
<proteinExistence type="predicted"/>
<name>A0A0D0A0M6_9AGAM</name>
<evidence type="ECO:0000313" key="2">
    <source>
        <dbReference type="Proteomes" id="UP000054018"/>
    </source>
</evidence>
<reference evidence="1 2" key="1">
    <citation type="submission" date="2014-04" db="EMBL/GenBank/DDBJ databases">
        <authorList>
            <consortium name="DOE Joint Genome Institute"/>
            <person name="Kuo A."/>
            <person name="Kohler A."/>
            <person name="Costa M.D."/>
            <person name="Nagy L.G."/>
            <person name="Floudas D."/>
            <person name="Copeland A."/>
            <person name="Barry K.W."/>
            <person name="Cichocki N."/>
            <person name="Veneault-Fourrey C."/>
            <person name="LaButti K."/>
            <person name="Lindquist E.A."/>
            <person name="Lipzen A."/>
            <person name="Lundell T."/>
            <person name="Morin E."/>
            <person name="Murat C."/>
            <person name="Sun H."/>
            <person name="Tunlid A."/>
            <person name="Henrissat B."/>
            <person name="Grigoriev I.V."/>
            <person name="Hibbett D.S."/>
            <person name="Martin F."/>
            <person name="Nordberg H.P."/>
            <person name="Cantor M.N."/>
            <person name="Hua S.X."/>
        </authorList>
    </citation>
    <scope>NUCLEOTIDE SEQUENCE [LARGE SCALE GENOMIC DNA]</scope>
    <source>
        <strain evidence="1 2">441</strain>
    </source>
</reference>
<keyword evidence="2" id="KW-1185">Reference proteome</keyword>
<sequence length="59" mass="6691">MTGNVAPRSWLVDSSRLLSNLRRRTLILRVLLISFLILDNPCAIDELKIDVQVTVELSI</sequence>
<organism evidence="1 2">
    <name type="scientific">Pisolithus microcarpus 441</name>
    <dbReference type="NCBI Taxonomy" id="765257"/>
    <lineage>
        <taxon>Eukaryota</taxon>
        <taxon>Fungi</taxon>
        <taxon>Dikarya</taxon>
        <taxon>Basidiomycota</taxon>
        <taxon>Agaricomycotina</taxon>
        <taxon>Agaricomycetes</taxon>
        <taxon>Agaricomycetidae</taxon>
        <taxon>Boletales</taxon>
        <taxon>Sclerodermatineae</taxon>
        <taxon>Pisolithaceae</taxon>
        <taxon>Pisolithus</taxon>
    </lineage>
</organism>